<dbReference type="EMBL" id="KN836272">
    <property type="protein sequence ID" value="KIK32368.1"/>
    <property type="molecule type" value="Genomic_DNA"/>
</dbReference>
<sequence length="1126" mass="126532">LRWCFNTVPYTLAEHQKIEAKSKNSASSQKLKIQKEELYEDLKQATPILESISDPLRDKLDRVFNTHLGDNTMASYRFGNDQDETWLTAFKEYSYAVVTAMDEYASEVLSADVTKDLDDDVRTALLGCAGKAALVLDGSNQADYHSFPFMSHSVITTLVRNMSMIERSIFEVSSWFSPMLYMAKGHGKDWEPGSASADMIRAIMGHPNFDPIRRDDAVIEIHHTFFSMFAEYINMERQLSKIYMPPRITNQQKLMATFGLGDTSKGSKGNNRKKVTKAQRDRQQEDDWEDSSPLLSSEESSDVGGSDEDNGSNDECTDNRALACRKERRRREELHAEAVDAQKILNGGTKLTTLQTHELYQPWTRQSKFSSDATTDAFRGMRLIQFHTFEWSMKSAASRARAMRLMACMAIAEQAVINAYRPKLLRDLAGGATAVRIALEENTSSYRVAFHGGKRQTTITSVKASSPRLVGFTWPDGLEVDRHALTEANLSFDMSFELAAHKRDIMCLGQSYQLQAIIDAVQRSPIAWEDTTGAVNVQERPPLRPSVQHALENLVKSLNANAYAQRQPSKSKKLAPHNELPFSESLPVSYWSSDLEEVNDTLVMKDEKFIILSSTEDDLHLVEEAKFHRKAVMDICDSTSGGNVRSELLDGGENEERVFDEGGVVKLDDGECRNNEETNIGDHQGIKEGRTPTPLNDPCKPDCPISLDLNDKEGEKPDVNDSSILKDICMDSLPVSQPIWSLDGYNTDVSDDLGPQAAISVSDTSLQGPIQDSDLEKNIFVAPEVHFTPNICTTIGSAMVKKTQKRAHSLSTSSNESHRKGPALLTTPTTQTHIEIARKYRPFPKPHHTSTLMAERDMDSDAELMSDDDGQHDIDPDQQPNNIPFDVTELPAQLAATDGHLQEEVQVALYQQQSDFSRDYITKFNTAPIKTITLSKLRGLYNKKDAKGAMSLLRHRRKLIVDDEHLVKQDGPNVVPRIGPHFIDHTLYIGSRRGLDAALPKIIADHNWQIMLNLTNTHRLWPDSNITCLPFNPLGRMMYIGTRLQEQLWLAMVPNTFFQPDHPANVRDQFPTLDAPASTLSQQHALMIIMFIAFALEDMRLQDINCIEHYPVPLTRTNVKESTEIL</sequence>
<reference evidence="3 4" key="1">
    <citation type="submission" date="2014-04" db="EMBL/GenBank/DDBJ databases">
        <authorList>
            <consortium name="DOE Joint Genome Institute"/>
            <person name="Kuo A."/>
            <person name="Ruytinx J."/>
            <person name="Rineau F."/>
            <person name="Colpaert J."/>
            <person name="Kohler A."/>
            <person name="Nagy L.G."/>
            <person name="Floudas D."/>
            <person name="Copeland A."/>
            <person name="Barry K.W."/>
            <person name="Cichocki N."/>
            <person name="Veneault-Fourrey C."/>
            <person name="LaButti K."/>
            <person name="Lindquist E.A."/>
            <person name="Lipzen A."/>
            <person name="Lundell T."/>
            <person name="Morin E."/>
            <person name="Murat C."/>
            <person name="Sun H."/>
            <person name="Tunlid A."/>
            <person name="Henrissat B."/>
            <person name="Grigoriev I.V."/>
            <person name="Hibbett D.S."/>
            <person name="Martin F."/>
            <person name="Nordberg H.P."/>
            <person name="Cantor M.N."/>
            <person name="Hua S.X."/>
        </authorList>
    </citation>
    <scope>NUCLEOTIDE SEQUENCE [LARGE SCALE GENOMIC DNA]</scope>
    <source>
        <strain evidence="3 4">UH-Slu-Lm8-n1</strain>
    </source>
</reference>
<feature type="region of interest" description="Disordered" evidence="1">
    <location>
        <begin position="863"/>
        <end position="882"/>
    </location>
</feature>
<dbReference type="InParanoid" id="A0A0D0AKB7"/>
<dbReference type="HOGENOM" id="CLU_279738_0_0_1"/>
<dbReference type="OrthoDB" id="2690723at2759"/>
<evidence type="ECO:0000256" key="1">
    <source>
        <dbReference type="SAM" id="MobiDB-lite"/>
    </source>
</evidence>
<dbReference type="Pfam" id="PF26608">
    <property type="entry name" value="DUF8190"/>
    <property type="match status" value="1"/>
</dbReference>
<reference evidence="4" key="2">
    <citation type="submission" date="2015-01" db="EMBL/GenBank/DDBJ databases">
        <title>Evolutionary Origins and Diversification of the Mycorrhizal Mutualists.</title>
        <authorList>
            <consortium name="DOE Joint Genome Institute"/>
            <consortium name="Mycorrhizal Genomics Consortium"/>
            <person name="Kohler A."/>
            <person name="Kuo A."/>
            <person name="Nagy L.G."/>
            <person name="Floudas D."/>
            <person name="Copeland A."/>
            <person name="Barry K.W."/>
            <person name="Cichocki N."/>
            <person name="Veneault-Fourrey C."/>
            <person name="LaButti K."/>
            <person name="Lindquist E.A."/>
            <person name="Lipzen A."/>
            <person name="Lundell T."/>
            <person name="Morin E."/>
            <person name="Murat C."/>
            <person name="Riley R."/>
            <person name="Ohm R."/>
            <person name="Sun H."/>
            <person name="Tunlid A."/>
            <person name="Henrissat B."/>
            <person name="Grigoriev I.V."/>
            <person name="Hibbett D.S."/>
            <person name="Martin F."/>
        </authorList>
    </citation>
    <scope>NUCLEOTIDE SEQUENCE [LARGE SCALE GENOMIC DNA]</scope>
    <source>
        <strain evidence="4">UH-Slu-Lm8-n1</strain>
    </source>
</reference>
<keyword evidence="4" id="KW-1185">Reference proteome</keyword>
<feature type="non-terminal residue" evidence="3">
    <location>
        <position position="1"/>
    </location>
</feature>
<dbReference type="STRING" id="930992.A0A0D0AKB7"/>
<evidence type="ECO:0000259" key="2">
    <source>
        <dbReference type="Pfam" id="PF26608"/>
    </source>
</evidence>
<feature type="compositionally biased region" description="Acidic residues" evidence="1">
    <location>
        <begin position="299"/>
        <end position="316"/>
    </location>
</feature>
<dbReference type="Proteomes" id="UP000054485">
    <property type="component" value="Unassembled WGS sequence"/>
</dbReference>
<feature type="domain" description="DUF8190" evidence="2">
    <location>
        <begin position="1008"/>
        <end position="1123"/>
    </location>
</feature>
<name>A0A0D0AKB7_9AGAM</name>
<organism evidence="3 4">
    <name type="scientific">Suillus luteus UH-Slu-Lm8-n1</name>
    <dbReference type="NCBI Taxonomy" id="930992"/>
    <lineage>
        <taxon>Eukaryota</taxon>
        <taxon>Fungi</taxon>
        <taxon>Dikarya</taxon>
        <taxon>Basidiomycota</taxon>
        <taxon>Agaricomycotina</taxon>
        <taxon>Agaricomycetes</taxon>
        <taxon>Agaricomycetidae</taxon>
        <taxon>Boletales</taxon>
        <taxon>Suillineae</taxon>
        <taxon>Suillaceae</taxon>
        <taxon>Suillus</taxon>
    </lineage>
</organism>
<feature type="region of interest" description="Disordered" evidence="1">
    <location>
        <begin position="259"/>
        <end position="318"/>
    </location>
</feature>
<evidence type="ECO:0000313" key="3">
    <source>
        <dbReference type="EMBL" id="KIK32368.1"/>
    </source>
</evidence>
<dbReference type="InterPro" id="IPR058503">
    <property type="entry name" value="DUF8190"/>
</dbReference>
<accession>A0A0D0AKB7</accession>
<feature type="region of interest" description="Disordered" evidence="1">
    <location>
        <begin position="672"/>
        <end position="699"/>
    </location>
</feature>
<gene>
    <name evidence="3" type="ORF">CY34DRAFT_110991</name>
</gene>
<protein>
    <recommendedName>
        <fullName evidence="2">DUF8190 domain-containing protein</fullName>
    </recommendedName>
</protein>
<evidence type="ECO:0000313" key="4">
    <source>
        <dbReference type="Proteomes" id="UP000054485"/>
    </source>
</evidence>
<proteinExistence type="predicted"/>
<dbReference type="AlphaFoldDB" id="A0A0D0AKB7"/>
<feature type="region of interest" description="Disordered" evidence="1">
    <location>
        <begin position="803"/>
        <end position="824"/>
    </location>
</feature>